<keyword evidence="3" id="KW-1185">Reference proteome</keyword>
<dbReference type="AlphaFoldDB" id="A0A4R3LBM1"/>
<comment type="similarity">
    <text evidence="1">Belongs to the ROK (NagC/XylR) family.</text>
</comment>
<dbReference type="InterPro" id="IPR043129">
    <property type="entry name" value="ATPase_NBD"/>
</dbReference>
<dbReference type="Gene3D" id="3.30.420.40">
    <property type="match status" value="1"/>
</dbReference>
<dbReference type="SUPFAM" id="SSF53067">
    <property type="entry name" value="Actin-like ATPase domain"/>
    <property type="match status" value="1"/>
</dbReference>
<proteinExistence type="inferred from homology"/>
<evidence type="ECO:0000313" key="3">
    <source>
        <dbReference type="Proteomes" id="UP000294937"/>
    </source>
</evidence>
<dbReference type="InterPro" id="IPR000600">
    <property type="entry name" value="ROK"/>
</dbReference>
<name>A0A4R3LBM1_9BACL</name>
<protein>
    <submittedName>
        <fullName evidence="2">ROK family protein</fullName>
    </submittedName>
</protein>
<dbReference type="OrthoDB" id="9810372at2"/>
<dbReference type="PANTHER" id="PTHR18964:SF149">
    <property type="entry name" value="BIFUNCTIONAL UDP-N-ACETYLGLUCOSAMINE 2-EPIMERASE_N-ACETYLMANNOSAMINE KINASE"/>
    <property type="match status" value="1"/>
</dbReference>
<dbReference type="Proteomes" id="UP000294937">
    <property type="component" value="Unassembled WGS sequence"/>
</dbReference>
<dbReference type="PANTHER" id="PTHR18964">
    <property type="entry name" value="ROK (REPRESSOR, ORF, KINASE) FAMILY"/>
    <property type="match status" value="1"/>
</dbReference>
<reference evidence="2 3" key="1">
    <citation type="submission" date="2019-03" db="EMBL/GenBank/DDBJ databases">
        <title>Genomic Encyclopedia of Type Strains, Phase IV (KMG-IV): sequencing the most valuable type-strain genomes for metagenomic binning, comparative biology and taxonomic classification.</title>
        <authorList>
            <person name="Goeker M."/>
        </authorList>
    </citation>
    <scope>NUCLEOTIDE SEQUENCE [LARGE SCALE GENOMIC DNA]</scope>
    <source>
        <strain evidence="2 3">DSM 45707</strain>
    </source>
</reference>
<gene>
    <name evidence="2" type="ORF">EDD58_102280</name>
</gene>
<dbReference type="EMBL" id="SMAG01000002">
    <property type="protein sequence ID" value="TCS95704.1"/>
    <property type="molecule type" value="Genomic_DNA"/>
</dbReference>
<organism evidence="2 3">
    <name type="scientific">Hazenella coriacea</name>
    <dbReference type="NCBI Taxonomy" id="1179467"/>
    <lineage>
        <taxon>Bacteria</taxon>
        <taxon>Bacillati</taxon>
        <taxon>Bacillota</taxon>
        <taxon>Bacilli</taxon>
        <taxon>Bacillales</taxon>
        <taxon>Thermoactinomycetaceae</taxon>
        <taxon>Hazenella</taxon>
    </lineage>
</organism>
<evidence type="ECO:0000313" key="2">
    <source>
        <dbReference type="EMBL" id="TCS95704.1"/>
    </source>
</evidence>
<sequence length="117" mass="13052">MNPRYIGVDLGSTSMKMGIVNQDGKILEEREEPTLGKEGSTEGIQRLIRSVRDMVEQVSMSWDEITGIGVGLPGFLDIPNGKIIHLTNLGWISPFAMYYKLHGRSQSPSTMMRMLPL</sequence>
<comment type="caution">
    <text evidence="2">The sequence shown here is derived from an EMBL/GenBank/DDBJ whole genome shotgun (WGS) entry which is preliminary data.</text>
</comment>
<evidence type="ECO:0000256" key="1">
    <source>
        <dbReference type="ARBA" id="ARBA00006479"/>
    </source>
</evidence>
<accession>A0A4R3LBM1</accession>
<dbReference type="Pfam" id="PF00480">
    <property type="entry name" value="ROK"/>
    <property type="match status" value="1"/>
</dbReference>